<dbReference type="EMBL" id="CP019344">
    <property type="protein sequence ID" value="ARN79261.1"/>
    <property type="molecule type" value="Genomic_DNA"/>
</dbReference>
<organism evidence="2 3">
    <name type="scientific">Nonlabens spongiae</name>
    <dbReference type="NCBI Taxonomy" id="331648"/>
    <lineage>
        <taxon>Bacteria</taxon>
        <taxon>Pseudomonadati</taxon>
        <taxon>Bacteroidota</taxon>
        <taxon>Flavobacteriia</taxon>
        <taxon>Flavobacteriales</taxon>
        <taxon>Flavobacteriaceae</taxon>
        <taxon>Nonlabens</taxon>
    </lineage>
</organism>
<keyword evidence="1" id="KW-0812">Transmembrane</keyword>
<dbReference type="STRING" id="331648.BST97_15410"/>
<dbReference type="Proteomes" id="UP000193431">
    <property type="component" value="Chromosome"/>
</dbReference>
<dbReference type="AlphaFoldDB" id="A0A1W6MNT8"/>
<proteinExistence type="predicted"/>
<keyword evidence="1" id="KW-1133">Transmembrane helix</keyword>
<accession>A0A1W6MNT8</accession>
<keyword evidence="1" id="KW-0472">Membrane</keyword>
<reference evidence="2 3" key="1">
    <citation type="submission" date="2016-11" db="EMBL/GenBank/DDBJ databases">
        <title>Trade-off between light-utilization and light-protection in marine flavobacteria.</title>
        <authorList>
            <person name="Kumagai Y."/>
        </authorList>
    </citation>
    <scope>NUCLEOTIDE SEQUENCE [LARGE SCALE GENOMIC DNA]</scope>
    <source>
        <strain evidence="2 3">JCM 13191</strain>
    </source>
</reference>
<protein>
    <submittedName>
        <fullName evidence="2">Uncharacterized protein</fullName>
    </submittedName>
</protein>
<keyword evidence="3" id="KW-1185">Reference proteome</keyword>
<name>A0A1W6MNT8_9FLAO</name>
<evidence type="ECO:0000256" key="1">
    <source>
        <dbReference type="SAM" id="Phobius"/>
    </source>
</evidence>
<gene>
    <name evidence="2" type="ORF">BST97_15410</name>
</gene>
<feature type="transmembrane region" description="Helical" evidence="1">
    <location>
        <begin position="55"/>
        <end position="76"/>
    </location>
</feature>
<evidence type="ECO:0000313" key="3">
    <source>
        <dbReference type="Proteomes" id="UP000193431"/>
    </source>
</evidence>
<sequence length="78" mass="9331">MAARKKNIFADKRHGLLFKNKFVISKKRKKHSPEEVEAFRKSFRKEVSAEKRRTLLTWILTILLTIFFFYVLIVFLSA</sequence>
<evidence type="ECO:0000313" key="2">
    <source>
        <dbReference type="EMBL" id="ARN79261.1"/>
    </source>
</evidence>